<comment type="function">
    <text evidence="11">GTP-binding protein involved in protein trafficking; may modulate vesicle budding and uncoating within the Golgi apparatus.</text>
</comment>
<evidence type="ECO:0000256" key="9">
    <source>
        <dbReference type="ARBA" id="ARBA00023134"/>
    </source>
</evidence>
<dbReference type="PRINTS" id="PR00328">
    <property type="entry name" value="SAR1GTPBP"/>
</dbReference>
<evidence type="ECO:0000256" key="5">
    <source>
        <dbReference type="ARBA" id="ARBA00022741"/>
    </source>
</evidence>
<keyword evidence="13" id="KW-0479">Metal-binding</keyword>
<evidence type="ECO:0000256" key="6">
    <source>
        <dbReference type="ARBA" id="ARBA00022892"/>
    </source>
</evidence>
<dbReference type="GO" id="GO:0005794">
    <property type="term" value="C:Golgi apparatus"/>
    <property type="evidence" value="ECO:0000318"/>
    <property type="project" value="GO_Central"/>
</dbReference>
<dbReference type="Pfam" id="PF00025">
    <property type="entry name" value="Arf"/>
    <property type="match status" value="2"/>
</dbReference>
<dbReference type="PROSITE" id="PS51417">
    <property type="entry name" value="ARF"/>
    <property type="match status" value="1"/>
</dbReference>
<dbReference type="GO" id="GO:0046872">
    <property type="term" value="F:metal ion binding"/>
    <property type="evidence" value="ECO:0007669"/>
    <property type="project" value="UniProtKB-KW"/>
</dbReference>
<evidence type="ECO:0000256" key="10">
    <source>
        <dbReference type="ARBA" id="ARBA00023288"/>
    </source>
</evidence>
<dbReference type="GO" id="GO:0005525">
    <property type="term" value="F:GTP binding"/>
    <property type="evidence" value="ECO:0000318"/>
    <property type="project" value="GO_Central"/>
</dbReference>
<evidence type="ECO:0000256" key="14">
    <source>
        <dbReference type="RuleBase" id="RU003925"/>
    </source>
</evidence>
<dbReference type="PANTHER" id="PTHR11711">
    <property type="entry name" value="ADP RIBOSYLATION FACTOR-RELATED"/>
    <property type="match status" value="1"/>
</dbReference>
<dbReference type="Gramene" id="Pp3c15_21880V3.3">
    <property type="protein sequence ID" value="Pp3c15_21880V3.3"/>
    <property type="gene ID" value="Pp3c15_21880"/>
</dbReference>
<dbReference type="NCBIfam" id="TIGR00231">
    <property type="entry name" value="small_GTP"/>
    <property type="match status" value="1"/>
</dbReference>
<comment type="similarity">
    <text evidence="2 14">Belongs to the small GTPase superfamily. Arf family.</text>
</comment>
<dbReference type="GO" id="GO:0006886">
    <property type="term" value="P:intracellular protein transport"/>
    <property type="evidence" value="ECO:0000318"/>
    <property type="project" value="GO_Central"/>
</dbReference>
<keyword evidence="9 12" id="KW-0342">GTP-binding</keyword>
<keyword evidence="5 12" id="KW-0547">Nucleotide-binding</keyword>
<evidence type="ECO:0000256" key="11">
    <source>
        <dbReference type="ARBA" id="ARBA00053326"/>
    </source>
</evidence>
<dbReference type="SUPFAM" id="SSF52540">
    <property type="entry name" value="P-loop containing nucleoside triphosphate hydrolases"/>
    <property type="match status" value="1"/>
</dbReference>
<dbReference type="InterPro" id="IPR024156">
    <property type="entry name" value="Small_GTPase_ARF"/>
</dbReference>
<keyword evidence="16" id="KW-1185">Reference proteome</keyword>
<dbReference type="InterPro" id="IPR027417">
    <property type="entry name" value="P-loop_NTPase"/>
</dbReference>
<dbReference type="Proteomes" id="UP000006727">
    <property type="component" value="Chromosome 15"/>
</dbReference>
<keyword evidence="4" id="KW-0519">Myristate</keyword>
<dbReference type="FunFam" id="3.40.50.300:FF:000510">
    <property type="entry name" value="ADP-ribosylation factor 1"/>
    <property type="match status" value="1"/>
</dbReference>
<dbReference type="GO" id="GO:0005737">
    <property type="term" value="C:cytoplasm"/>
    <property type="evidence" value="ECO:0000318"/>
    <property type="project" value="GO_Central"/>
</dbReference>
<proteinExistence type="inferred from homology"/>
<gene>
    <name evidence="15" type="primary">LOC112292773</name>
</gene>
<feature type="binding site" evidence="13">
    <location>
        <position position="70"/>
    </location>
    <ligand>
        <name>Mg(2+)</name>
        <dbReference type="ChEBI" id="CHEBI:18420"/>
    </ligand>
</feature>
<reference evidence="15 16" key="1">
    <citation type="journal article" date="2008" name="Science">
        <title>The Physcomitrella genome reveals evolutionary insights into the conquest of land by plants.</title>
        <authorList>
            <person name="Rensing S."/>
            <person name="Lang D."/>
            <person name="Zimmer A."/>
            <person name="Terry A."/>
            <person name="Salamov A."/>
            <person name="Shapiro H."/>
            <person name="Nishiyama T."/>
            <person name="Perroud P.-F."/>
            <person name="Lindquist E."/>
            <person name="Kamisugi Y."/>
            <person name="Tanahashi T."/>
            <person name="Sakakibara K."/>
            <person name="Fujita T."/>
            <person name="Oishi K."/>
            <person name="Shin-I T."/>
            <person name="Kuroki Y."/>
            <person name="Toyoda A."/>
            <person name="Suzuki Y."/>
            <person name="Hashimoto A."/>
            <person name="Yamaguchi K."/>
            <person name="Sugano A."/>
            <person name="Kohara Y."/>
            <person name="Fujiyama A."/>
            <person name="Anterola A."/>
            <person name="Aoki S."/>
            <person name="Ashton N."/>
            <person name="Barbazuk W.B."/>
            <person name="Barker E."/>
            <person name="Bennetzen J."/>
            <person name="Bezanilla M."/>
            <person name="Blankenship R."/>
            <person name="Cho S.H."/>
            <person name="Dutcher S."/>
            <person name="Estelle M."/>
            <person name="Fawcett J.A."/>
            <person name="Gundlach H."/>
            <person name="Hanada K."/>
            <person name="Heyl A."/>
            <person name="Hicks K.A."/>
            <person name="Hugh J."/>
            <person name="Lohr M."/>
            <person name="Mayer K."/>
            <person name="Melkozernov A."/>
            <person name="Murata T."/>
            <person name="Nelson D."/>
            <person name="Pils B."/>
            <person name="Prigge M."/>
            <person name="Reiss B."/>
            <person name="Renner T."/>
            <person name="Rombauts S."/>
            <person name="Rushton P."/>
            <person name="Sanderfoot A."/>
            <person name="Schween G."/>
            <person name="Shiu S.-H."/>
            <person name="Stueber K."/>
            <person name="Theodoulou F.L."/>
            <person name="Tu H."/>
            <person name="Van de Peer Y."/>
            <person name="Verrier P.J."/>
            <person name="Waters E."/>
            <person name="Wood A."/>
            <person name="Yang L."/>
            <person name="Cove D."/>
            <person name="Cuming A."/>
            <person name="Hasebe M."/>
            <person name="Lucas S."/>
            <person name="Mishler D.B."/>
            <person name="Reski R."/>
            <person name="Grigoriev I."/>
            <person name="Quatrano R.S."/>
            <person name="Boore J.L."/>
        </authorList>
    </citation>
    <scope>NUCLEOTIDE SEQUENCE [LARGE SCALE GENOMIC DNA]</scope>
    <source>
        <strain evidence="15 16">cv. Gransden 2004</strain>
    </source>
</reference>
<comment type="subcellular location">
    <subcellularLocation>
        <location evidence="1">Golgi apparatus</location>
    </subcellularLocation>
</comment>
<keyword evidence="3" id="KW-0813">Transport</keyword>
<keyword evidence="8" id="KW-0333">Golgi apparatus</keyword>
<accession>A0A7I4B1I1</accession>
<organism evidence="15 16">
    <name type="scientific">Physcomitrium patens</name>
    <name type="common">Spreading-leaved earth moss</name>
    <name type="synonym">Physcomitrella patens</name>
    <dbReference type="NCBI Taxonomy" id="3218"/>
    <lineage>
        <taxon>Eukaryota</taxon>
        <taxon>Viridiplantae</taxon>
        <taxon>Streptophyta</taxon>
        <taxon>Embryophyta</taxon>
        <taxon>Bryophyta</taxon>
        <taxon>Bryophytina</taxon>
        <taxon>Bryopsida</taxon>
        <taxon>Funariidae</taxon>
        <taxon>Funariales</taxon>
        <taxon>Funariaceae</taxon>
        <taxon>Physcomitrium</taxon>
    </lineage>
</organism>
<evidence type="ECO:0000256" key="3">
    <source>
        <dbReference type="ARBA" id="ARBA00022448"/>
    </source>
</evidence>
<dbReference type="InParanoid" id="A0A7I4B1I1"/>
<evidence type="ECO:0000256" key="1">
    <source>
        <dbReference type="ARBA" id="ARBA00004555"/>
    </source>
</evidence>
<dbReference type="EnsemblPlants" id="Pp3c15_21880V3.3">
    <property type="protein sequence ID" value="Pp3c15_21880V3.3"/>
    <property type="gene ID" value="Pp3c15_21880"/>
</dbReference>
<evidence type="ECO:0000313" key="15">
    <source>
        <dbReference type="EnsemblPlants" id="Pp3c15_21880V3.3"/>
    </source>
</evidence>
<feature type="binding site" evidence="12">
    <location>
        <begin position="148"/>
        <end position="151"/>
    </location>
    <ligand>
        <name>GTP</name>
        <dbReference type="ChEBI" id="CHEBI:37565"/>
    </ligand>
</feature>
<dbReference type="GO" id="GO:0016192">
    <property type="term" value="P:vesicle-mediated transport"/>
    <property type="evidence" value="ECO:0000318"/>
    <property type="project" value="GO_Central"/>
</dbReference>
<dbReference type="FunCoup" id="A0A7I4B1I1">
    <property type="interactions" value="3446"/>
</dbReference>
<feature type="binding site" evidence="12">
    <location>
        <position position="92"/>
    </location>
    <ligand>
        <name>GTP</name>
        <dbReference type="ChEBI" id="CHEBI:37565"/>
    </ligand>
</feature>
<reference evidence="15" key="3">
    <citation type="submission" date="2020-12" db="UniProtKB">
        <authorList>
            <consortium name="EnsemblPlants"/>
        </authorList>
    </citation>
    <scope>IDENTIFICATION</scope>
</reference>
<feature type="binding site" evidence="13">
    <location>
        <position position="31"/>
    </location>
    <ligand>
        <name>Mg(2+)</name>
        <dbReference type="ChEBI" id="CHEBI:18420"/>
    </ligand>
</feature>
<sequence length="247" mass="27671">MGIFVSRLLATLFGDKEARILVLGLDNAGKTTILCIHYAYATVVKLLLVRIVAAFLHRLQVGEVVSTIPTIGFNVETVTYNNIKFQVWDLGGQTSIRPYWRCYYPNTQAIIYVVDSSDTDRMSIAQEEFHAILQEEELKDSVILIYANKQDLPGALDAAAVSEALNLHTIKNRQWSIFKTSAIKGDGLFEGLDWYAQQHPEVREKVAGKLFDVEEFELGNLALHNHYCAVYGGILERIEVCWGVCGG</sequence>
<dbReference type="Gene3D" id="3.40.50.300">
    <property type="entry name" value="P-loop containing nucleotide triphosphate hydrolases"/>
    <property type="match status" value="1"/>
</dbReference>
<evidence type="ECO:0000256" key="4">
    <source>
        <dbReference type="ARBA" id="ARBA00022707"/>
    </source>
</evidence>
<evidence type="ECO:0000313" key="16">
    <source>
        <dbReference type="Proteomes" id="UP000006727"/>
    </source>
</evidence>
<dbReference type="GO" id="GO:0003924">
    <property type="term" value="F:GTPase activity"/>
    <property type="evidence" value="ECO:0007669"/>
    <property type="project" value="InterPro"/>
</dbReference>
<feature type="binding site" evidence="12">
    <location>
        <begin position="24"/>
        <end position="31"/>
    </location>
    <ligand>
        <name>GTP</name>
        <dbReference type="ChEBI" id="CHEBI:37565"/>
    </ligand>
</feature>
<keyword evidence="7" id="KW-0653">Protein transport</keyword>
<dbReference type="SMART" id="SM00178">
    <property type="entry name" value="SAR"/>
    <property type="match status" value="1"/>
</dbReference>
<dbReference type="EMBL" id="ABEU02000015">
    <property type="status" value="NOT_ANNOTATED_CDS"/>
    <property type="molecule type" value="Genomic_DNA"/>
</dbReference>
<evidence type="ECO:0000256" key="12">
    <source>
        <dbReference type="PIRSR" id="PIRSR606689-1"/>
    </source>
</evidence>
<dbReference type="SMART" id="SM00177">
    <property type="entry name" value="ARF"/>
    <property type="match status" value="1"/>
</dbReference>
<evidence type="ECO:0000256" key="13">
    <source>
        <dbReference type="PIRSR" id="PIRSR606689-2"/>
    </source>
</evidence>
<dbReference type="CDD" id="cd04151">
    <property type="entry name" value="Arl1"/>
    <property type="match status" value="1"/>
</dbReference>
<dbReference type="InterPro" id="IPR005225">
    <property type="entry name" value="Small_GTP-bd"/>
</dbReference>
<keyword evidence="6" id="KW-0931">ER-Golgi transport</keyword>
<evidence type="ECO:0000256" key="7">
    <source>
        <dbReference type="ARBA" id="ARBA00022927"/>
    </source>
</evidence>
<keyword evidence="13" id="KW-0460">Magnesium</keyword>
<name>A0A7I4B1I1_PHYPA</name>
<evidence type="ECO:0000256" key="8">
    <source>
        <dbReference type="ARBA" id="ARBA00023034"/>
    </source>
</evidence>
<protein>
    <submittedName>
        <fullName evidence="15">Uncharacterized protein</fullName>
    </submittedName>
</protein>
<dbReference type="InterPro" id="IPR006689">
    <property type="entry name" value="Small_GTPase_ARF/SAR"/>
</dbReference>
<evidence type="ECO:0000256" key="2">
    <source>
        <dbReference type="ARBA" id="ARBA00010290"/>
    </source>
</evidence>
<keyword evidence="10" id="KW-0449">Lipoprotein</keyword>
<reference evidence="15 16" key="2">
    <citation type="journal article" date="2018" name="Plant J.">
        <title>The Physcomitrella patens chromosome-scale assembly reveals moss genome structure and evolution.</title>
        <authorList>
            <person name="Lang D."/>
            <person name="Ullrich K.K."/>
            <person name="Murat F."/>
            <person name="Fuchs J."/>
            <person name="Jenkins J."/>
            <person name="Haas F.B."/>
            <person name="Piednoel M."/>
            <person name="Gundlach H."/>
            <person name="Van Bel M."/>
            <person name="Meyberg R."/>
            <person name="Vives C."/>
            <person name="Morata J."/>
            <person name="Symeonidi A."/>
            <person name="Hiss M."/>
            <person name="Muchero W."/>
            <person name="Kamisugi Y."/>
            <person name="Saleh O."/>
            <person name="Blanc G."/>
            <person name="Decker E.L."/>
            <person name="van Gessel N."/>
            <person name="Grimwood J."/>
            <person name="Hayes R.D."/>
            <person name="Graham S.W."/>
            <person name="Gunter L.E."/>
            <person name="McDaniel S.F."/>
            <person name="Hoernstein S.N.W."/>
            <person name="Larsson A."/>
            <person name="Li F.W."/>
            <person name="Perroud P.F."/>
            <person name="Phillips J."/>
            <person name="Ranjan P."/>
            <person name="Rokshar D.S."/>
            <person name="Rothfels C.J."/>
            <person name="Schneider L."/>
            <person name="Shu S."/>
            <person name="Stevenson D.W."/>
            <person name="Thummler F."/>
            <person name="Tillich M."/>
            <person name="Villarreal Aguilar J.C."/>
            <person name="Widiez T."/>
            <person name="Wong G.K."/>
            <person name="Wymore A."/>
            <person name="Zhang Y."/>
            <person name="Zimmer A.D."/>
            <person name="Quatrano R.S."/>
            <person name="Mayer K.F.X."/>
            <person name="Goodstein D."/>
            <person name="Casacuberta J.M."/>
            <person name="Vandepoele K."/>
            <person name="Reski R."/>
            <person name="Cuming A.C."/>
            <person name="Tuskan G.A."/>
            <person name="Maumus F."/>
            <person name="Salse J."/>
            <person name="Schmutz J."/>
            <person name="Rensing S.A."/>
        </authorList>
    </citation>
    <scope>NUCLEOTIDE SEQUENCE [LARGE SCALE GENOMIC DNA]</scope>
    <source>
        <strain evidence="15 16">cv. Gransden 2004</strain>
    </source>
</reference>
<dbReference type="AlphaFoldDB" id="A0A7I4B1I1"/>